<keyword evidence="1" id="KW-0472">Membrane</keyword>
<keyword evidence="1" id="KW-1133">Transmembrane helix</keyword>
<proteinExistence type="predicted"/>
<keyword evidence="3" id="KW-1185">Reference proteome</keyword>
<sequence length="193" mass="22020">MFTTIIAIFIISFFVLMIGVGIWGFIKLNKIGLLQGFMRGKWLASLLTSLLVIAFLTGSVGLLAKSSWAQPLLVYTIYIWLVYVWLYNLRIILNMVALLQNEKPTSISHFMGRSQFYDDLIHKTIELSKNPEGEEDDGQEAHAASDPPLEEMLNDETMFPLLFQIGIRRKIKRKLIGLLIHTVIFLTILTFIS</sequence>
<evidence type="ECO:0000313" key="3">
    <source>
        <dbReference type="Proteomes" id="UP000223913"/>
    </source>
</evidence>
<feature type="transmembrane region" description="Helical" evidence="1">
    <location>
        <begin position="6"/>
        <end position="26"/>
    </location>
</feature>
<organism evidence="2 3">
    <name type="scientific">Flavilitoribacter nigricans (strain ATCC 23147 / DSM 23189 / NBRC 102662 / NCIMB 1420 / SS-2)</name>
    <name type="common">Lewinella nigricans</name>
    <dbReference type="NCBI Taxonomy" id="1122177"/>
    <lineage>
        <taxon>Bacteria</taxon>
        <taxon>Pseudomonadati</taxon>
        <taxon>Bacteroidota</taxon>
        <taxon>Saprospiria</taxon>
        <taxon>Saprospirales</taxon>
        <taxon>Lewinellaceae</taxon>
        <taxon>Flavilitoribacter</taxon>
    </lineage>
</organism>
<comment type="caution">
    <text evidence="2">The sequence shown here is derived from an EMBL/GenBank/DDBJ whole genome shotgun (WGS) entry which is preliminary data.</text>
</comment>
<name>A0A2D0N7D2_FLAN2</name>
<feature type="transmembrane region" description="Helical" evidence="1">
    <location>
        <begin position="175"/>
        <end position="192"/>
    </location>
</feature>
<accession>A0A2D0N7D2</accession>
<feature type="transmembrane region" description="Helical" evidence="1">
    <location>
        <begin position="42"/>
        <end position="62"/>
    </location>
</feature>
<feature type="transmembrane region" description="Helical" evidence="1">
    <location>
        <begin position="68"/>
        <end position="86"/>
    </location>
</feature>
<keyword evidence="1" id="KW-0812">Transmembrane</keyword>
<evidence type="ECO:0000313" key="2">
    <source>
        <dbReference type="EMBL" id="PHN04308.1"/>
    </source>
</evidence>
<evidence type="ECO:0000256" key="1">
    <source>
        <dbReference type="SAM" id="Phobius"/>
    </source>
</evidence>
<reference evidence="2 3" key="1">
    <citation type="submission" date="2017-10" db="EMBL/GenBank/DDBJ databases">
        <title>The draft genome sequence of Lewinella nigricans NBRC 102662.</title>
        <authorList>
            <person name="Wang K."/>
        </authorList>
    </citation>
    <scope>NUCLEOTIDE SEQUENCE [LARGE SCALE GENOMIC DNA]</scope>
    <source>
        <strain evidence="2 3">NBRC 102662</strain>
    </source>
</reference>
<dbReference type="EMBL" id="PDUD01000026">
    <property type="protein sequence ID" value="PHN04308.1"/>
    <property type="molecule type" value="Genomic_DNA"/>
</dbReference>
<protein>
    <submittedName>
        <fullName evidence="2">Uncharacterized protein</fullName>
    </submittedName>
</protein>
<dbReference type="AlphaFoldDB" id="A0A2D0N7D2"/>
<dbReference type="RefSeq" id="WP_099152334.1">
    <property type="nucleotide sequence ID" value="NZ_PDUD01000026.1"/>
</dbReference>
<gene>
    <name evidence="2" type="ORF">CRP01_22355</name>
</gene>
<dbReference type="Proteomes" id="UP000223913">
    <property type="component" value="Unassembled WGS sequence"/>
</dbReference>